<feature type="compositionally biased region" description="Basic residues" evidence="1">
    <location>
        <begin position="1"/>
        <end position="10"/>
    </location>
</feature>
<protein>
    <recommendedName>
        <fullName evidence="4">DUF4143 domain-containing protein</fullName>
    </recommendedName>
</protein>
<comment type="caution">
    <text evidence="2">The sequence shown here is derived from an EMBL/GenBank/DDBJ whole genome shotgun (WGS) entry which is preliminary data.</text>
</comment>
<keyword evidence="3" id="KW-1185">Reference proteome</keyword>
<evidence type="ECO:0000313" key="2">
    <source>
        <dbReference type="EMBL" id="GAA1506581.1"/>
    </source>
</evidence>
<dbReference type="Proteomes" id="UP001501470">
    <property type="component" value="Unassembled WGS sequence"/>
</dbReference>
<organism evidence="2 3">
    <name type="scientific">Dactylosporangium maewongense</name>
    <dbReference type="NCBI Taxonomy" id="634393"/>
    <lineage>
        <taxon>Bacteria</taxon>
        <taxon>Bacillati</taxon>
        <taxon>Actinomycetota</taxon>
        <taxon>Actinomycetes</taxon>
        <taxon>Micromonosporales</taxon>
        <taxon>Micromonosporaceae</taxon>
        <taxon>Dactylosporangium</taxon>
    </lineage>
</organism>
<feature type="compositionally biased region" description="Basic and acidic residues" evidence="1">
    <location>
        <begin position="11"/>
        <end position="26"/>
    </location>
</feature>
<accession>A0ABP4KMN5</accession>
<evidence type="ECO:0008006" key="4">
    <source>
        <dbReference type="Google" id="ProtNLM"/>
    </source>
</evidence>
<evidence type="ECO:0000256" key="1">
    <source>
        <dbReference type="SAM" id="MobiDB-lite"/>
    </source>
</evidence>
<sequence length="98" mass="10593">MRCRKPKAKRAQIEKQTAADRKSGARDAVLENRRGQVVGIEVKASSTVKADDFGGLRRLGDRLGDDFIVGVVLYTGTATLPFGPKLRAVPVSALWQVG</sequence>
<gene>
    <name evidence="2" type="ORF">GCM10009827_020450</name>
</gene>
<reference evidence="3" key="1">
    <citation type="journal article" date="2019" name="Int. J. Syst. Evol. Microbiol.">
        <title>The Global Catalogue of Microorganisms (GCM) 10K type strain sequencing project: providing services to taxonomists for standard genome sequencing and annotation.</title>
        <authorList>
            <consortium name="The Broad Institute Genomics Platform"/>
            <consortium name="The Broad Institute Genome Sequencing Center for Infectious Disease"/>
            <person name="Wu L."/>
            <person name="Ma J."/>
        </authorList>
    </citation>
    <scope>NUCLEOTIDE SEQUENCE [LARGE SCALE GENOMIC DNA]</scope>
    <source>
        <strain evidence="3">JCM 15933</strain>
    </source>
</reference>
<evidence type="ECO:0000313" key="3">
    <source>
        <dbReference type="Proteomes" id="UP001501470"/>
    </source>
</evidence>
<name>A0ABP4KMN5_9ACTN</name>
<feature type="region of interest" description="Disordered" evidence="1">
    <location>
        <begin position="1"/>
        <end position="26"/>
    </location>
</feature>
<dbReference type="EMBL" id="BAAAQD010000003">
    <property type="protein sequence ID" value="GAA1506581.1"/>
    <property type="molecule type" value="Genomic_DNA"/>
</dbReference>
<proteinExistence type="predicted"/>